<dbReference type="PANTHER" id="PTHR14726">
    <property type="entry name" value="JHY PROTEIN HOMOLOG"/>
    <property type="match status" value="1"/>
</dbReference>
<name>A0A7J8BXY0_MOLMO</name>
<evidence type="ECO:0000313" key="2">
    <source>
        <dbReference type="EMBL" id="KAF6403552.1"/>
    </source>
</evidence>
<organism evidence="2 3">
    <name type="scientific">Molossus molossus</name>
    <name type="common">Pallas' mastiff bat</name>
    <name type="synonym">Vespertilio molossus</name>
    <dbReference type="NCBI Taxonomy" id="27622"/>
    <lineage>
        <taxon>Eukaryota</taxon>
        <taxon>Metazoa</taxon>
        <taxon>Chordata</taxon>
        <taxon>Craniata</taxon>
        <taxon>Vertebrata</taxon>
        <taxon>Euteleostomi</taxon>
        <taxon>Mammalia</taxon>
        <taxon>Eutheria</taxon>
        <taxon>Laurasiatheria</taxon>
        <taxon>Chiroptera</taxon>
        <taxon>Yangochiroptera</taxon>
        <taxon>Molossidae</taxon>
        <taxon>Molossus</taxon>
    </lineage>
</organism>
<dbReference type="PANTHER" id="PTHR14726:SF1">
    <property type="entry name" value="JHY PROTEIN HOMOLOG"/>
    <property type="match status" value="1"/>
</dbReference>
<sequence length="455" mass="51451">MEKIEEHWSQHERAKSSNVPRVQSSETTNGQQPSGKPTRHKIRRQKKCSHGLKSLVTEELLFSQVNQKNTARQPQNQNKRIDTSIKHETVVIVNVPNSNLQYSSALMSQDPKATSNKFSPPQQTFDKVVHKNTTSYHSVMGFNKERGYKGQEEKRFSYQQPHINTLSNVDSNYLDELTTSQVPLGHKGSQSVSDLNVNRATENKKQPKQTLPETKYKNLEILWKFHPSSDSQPARASPGARLGQLMEQHQQALAQLTGVQPRPEAFAGITFPPILSRTESESQVNSQRSHRNQMKISRTNSEGYLSQLGEGKQLRKSRMKSSKLKGYQTRDVKLGGLGPDLESIRDKMQKLIQQKEYAKQVKEYNMKTLSILSKPQTTKTENKSAISRQKALEYAKTIPKPKPSSLPGLTSKEEKSRTCAGEGGPLPELSLLEKLQSRHEREKQAVAAFRVLHIV</sequence>
<feature type="region of interest" description="Disordered" evidence="1">
    <location>
        <begin position="277"/>
        <end position="325"/>
    </location>
</feature>
<gene>
    <name evidence="2" type="ORF">HJG59_007035</name>
</gene>
<dbReference type="GO" id="GO:0007420">
    <property type="term" value="P:brain development"/>
    <property type="evidence" value="ECO:0007669"/>
    <property type="project" value="TreeGrafter"/>
</dbReference>
<proteinExistence type="predicted"/>
<feature type="compositionally biased region" description="Basic and acidic residues" evidence="1">
    <location>
        <begin position="1"/>
        <end position="15"/>
    </location>
</feature>
<feature type="compositionally biased region" description="Polar residues" evidence="1">
    <location>
        <begin position="16"/>
        <end position="35"/>
    </location>
</feature>
<feature type="region of interest" description="Disordered" evidence="1">
    <location>
        <begin position="1"/>
        <end position="50"/>
    </location>
</feature>
<dbReference type="GO" id="GO:0035082">
    <property type="term" value="P:axoneme assembly"/>
    <property type="evidence" value="ECO:0007669"/>
    <property type="project" value="TreeGrafter"/>
</dbReference>
<protein>
    <submittedName>
        <fullName evidence="2">Junctional cadherin complex regulator</fullName>
    </submittedName>
</protein>
<feature type="region of interest" description="Disordered" evidence="1">
    <location>
        <begin position="181"/>
        <end position="213"/>
    </location>
</feature>
<dbReference type="EMBL" id="JACASF010000022">
    <property type="protein sequence ID" value="KAF6403552.1"/>
    <property type="molecule type" value="Genomic_DNA"/>
</dbReference>
<accession>A0A7J8BXY0</accession>
<comment type="caution">
    <text evidence="2">The sequence shown here is derived from an EMBL/GenBank/DDBJ whole genome shotgun (WGS) entry which is preliminary data.</text>
</comment>
<evidence type="ECO:0000313" key="3">
    <source>
        <dbReference type="Proteomes" id="UP000550707"/>
    </source>
</evidence>
<dbReference type="AlphaFoldDB" id="A0A7J8BXY0"/>
<feature type="compositionally biased region" description="Polar residues" evidence="1">
    <location>
        <begin position="181"/>
        <end position="200"/>
    </location>
</feature>
<reference evidence="2 3" key="1">
    <citation type="journal article" date="2020" name="Nature">
        <title>Six reference-quality genomes reveal evolution of bat adaptations.</title>
        <authorList>
            <person name="Jebb D."/>
            <person name="Huang Z."/>
            <person name="Pippel M."/>
            <person name="Hughes G.M."/>
            <person name="Lavrichenko K."/>
            <person name="Devanna P."/>
            <person name="Winkler S."/>
            <person name="Jermiin L.S."/>
            <person name="Skirmuntt E.C."/>
            <person name="Katzourakis A."/>
            <person name="Burkitt-Gray L."/>
            <person name="Ray D.A."/>
            <person name="Sullivan K.A.M."/>
            <person name="Roscito J.G."/>
            <person name="Kirilenko B.M."/>
            <person name="Davalos L.M."/>
            <person name="Corthals A.P."/>
            <person name="Power M.L."/>
            <person name="Jones G."/>
            <person name="Ransome R.D."/>
            <person name="Dechmann D.K.N."/>
            <person name="Locatelli A.G."/>
            <person name="Puechmaille S.J."/>
            <person name="Fedrigo O."/>
            <person name="Jarvis E.D."/>
            <person name="Hiller M."/>
            <person name="Vernes S.C."/>
            <person name="Myers E.W."/>
            <person name="Teeling E.C."/>
        </authorList>
    </citation>
    <scope>NUCLEOTIDE SEQUENCE [LARGE SCALE GENOMIC DNA]</scope>
    <source>
        <strain evidence="2">MMolMol1</strain>
        <tissue evidence="2">Muscle</tissue>
    </source>
</reference>
<feature type="compositionally biased region" description="Basic residues" evidence="1">
    <location>
        <begin position="314"/>
        <end position="323"/>
    </location>
</feature>
<feature type="compositionally biased region" description="Polar residues" evidence="1">
    <location>
        <begin position="294"/>
        <end position="304"/>
    </location>
</feature>
<dbReference type="Pfam" id="PF15261">
    <property type="entry name" value="JHY"/>
    <property type="match status" value="1"/>
</dbReference>
<keyword evidence="3" id="KW-1185">Reference proteome</keyword>
<dbReference type="Proteomes" id="UP000550707">
    <property type="component" value="Unassembled WGS sequence"/>
</dbReference>
<evidence type="ECO:0000256" key="1">
    <source>
        <dbReference type="SAM" id="MobiDB-lite"/>
    </source>
</evidence>
<feature type="compositionally biased region" description="Basic residues" evidence="1">
    <location>
        <begin position="37"/>
        <end position="50"/>
    </location>
</feature>
<feature type="region of interest" description="Disordered" evidence="1">
    <location>
        <begin position="398"/>
        <end position="426"/>
    </location>
</feature>
<dbReference type="InterPro" id="IPR027968">
    <property type="entry name" value="JHY"/>
</dbReference>